<dbReference type="Proteomes" id="UP001209540">
    <property type="component" value="Unassembled WGS sequence"/>
</dbReference>
<dbReference type="SUPFAM" id="SSF56801">
    <property type="entry name" value="Acetyl-CoA synthetase-like"/>
    <property type="match status" value="1"/>
</dbReference>
<dbReference type="PANTHER" id="PTHR43201">
    <property type="entry name" value="ACYL-COA SYNTHETASE"/>
    <property type="match status" value="1"/>
</dbReference>
<dbReference type="GO" id="GO:0031956">
    <property type="term" value="F:medium-chain fatty acid-CoA ligase activity"/>
    <property type="evidence" value="ECO:0007669"/>
    <property type="project" value="TreeGrafter"/>
</dbReference>
<evidence type="ECO:0000256" key="2">
    <source>
        <dbReference type="SAM" id="MobiDB-lite"/>
    </source>
</evidence>
<dbReference type="InterPro" id="IPR000873">
    <property type="entry name" value="AMP-dep_synth/lig_dom"/>
</dbReference>
<dbReference type="EMBL" id="JAIXMP010000011">
    <property type="protein sequence ID" value="KAI9265272.1"/>
    <property type="molecule type" value="Genomic_DNA"/>
</dbReference>
<evidence type="ECO:0000259" key="3">
    <source>
        <dbReference type="Pfam" id="PF00501"/>
    </source>
</evidence>
<reference evidence="4" key="2">
    <citation type="submission" date="2023-02" db="EMBL/GenBank/DDBJ databases">
        <authorList>
            <consortium name="DOE Joint Genome Institute"/>
            <person name="Mondo S.J."/>
            <person name="Chang Y."/>
            <person name="Wang Y."/>
            <person name="Ahrendt S."/>
            <person name="Andreopoulos W."/>
            <person name="Barry K."/>
            <person name="Beard J."/>
            <person name="Benny G.L."/>
            <person name="Blankenship S."/>
            <person name="Bonito G."/>
            <person name="Cuomo C."/>
            <person name="Desiro A."/>
            <person name="Gervers K.A."/>
            <person name="Hundley H."/>
            <person name="Kuo A."/>
            <person name="LaButti K."/>
            <person name="Lang B.F."/>
            <person name="Lipzen A."/>
            <person name="O'Donnell K."/>
            <person name="Pangilinan J."/>
            <person name="Reynolds N."/>
            <person name="Sandor L."/>
            <person name="Smith M.W."/>
            <person name="Tsang A."/>
            <person name="Grigoriev I.V."/>
            <person name="Stajich J.E."/>
            <person name="Spatafora J.W."/>
        </authorList>
    </citation>
    <scope>NUCLEOTIDE SEQUENCE</scope>
    <source>
        <strain evidence="4">RSA 2281</strain>
    </source>
</reference>
<evidence type="ECO:0000313" key="4">
    <source>
        <dbReference type="EMBL" id="KAI9265272.1"/>
    </source>
</evidence>
<evidence type="ECO:0000256" key="1">
    <source>
        <dbReference type="ARBA" id="ARBA00006432"/>
    </source>
</evidence>
<evidence type="ECO:0000313" key="5">
    <source>
        <dbReference type="Proteomes" id="UP001209540"/>
    </source>
</evidence>
<dbReference type="InterPro" id="IPR042099">
    <property type="entry name" value="ANL_N_sf"/>
</dbReference>
<gene>
    <name evidence="4" type="ORF">BDA99DRAFT_580015</name>
</gene>
<protein>
    <recommendedName>
        <fullName evidence="3">AMP-dependent synthetase/ligase domain-containing protein</fullName>
    </recommendedName>
</protein>
<dbReference type="AlphaFoldDB" id="A0AAD5K252"/>
<feature type="domain" description="AMP-dependent synthetase/ligase" evidence="3">
    <location>
        <begin position="41"/>
        <end position="391"/>
    </location>
</feature>
<dbReference type="Pfam" id="PF00501">
    <property type="entry name" value="AMP-binding"/>
    <property type="match status" value="1"/>
</dbReference>
<sequence>MTVETNNQPLVPKYTDYNSFLELFETCVDRHHQQDNIFIRYKVPNTNTFEFKTLTYSQVDTIATYLANQWEPMLLRSNSTKQSCIAVLNDSPIQAILSFFATLKLGLIYFPLSMFDSEAAILHLLKKSKTSILIASKTNREKAFHCIEMLRNDGDERIGIQVYDHEFDIDQMLSEAKAMDSMRSPNSQDDGDYPSSHKKRRTLIDKKTDPSDPIIYMHTSGSTALPKLISWTTQSSLYGSLGGIVDCIQHSTNGTELMIKSTDVLLYPVLTISGPETEFLIPTMLAGGSILLFDHKPPTPSEQLAAMEKFGVTLMISAPVGLEIFAEYLKELDKEKDDTRDKHHTNLLEGIKFCITYGVQLQIPIGDYLRSKGLNIQSLYGSTETSCISLSNLSKHNNKWYDITPTPRLMQHIMLEPYNEDSSLYHLVIRNSFPSLAKGVGNRPNGDYATKDLLTITKKSDNDSLGIWTLVGRMDDAINTKFGDKVIPGPMEKEIRNEEIIQHCTIIGDNRECTAVLVELNFDKAIKYSPVEMTSKVYDAVNRANKYALSEAMISVPSMVYILPLNKQLPKTKKGAVIRKESIVTFYQEIEQMYKNVL</sequence>
<comment type="similarity">
    <text evidence="1">Belongs to the ATP-dependent AMP-binding enzyme family.</text>
</comment>
<dbReference type="Gene3D" id="3.40.50.12780">
    <property type="entry name" value="N-terminal domain of ligase-like"/>
    <property type="match status" value="1"/>
</dbReference>
<dbReference type="PANTHER" id="PTHR43201:SF8">
    <property type="entry name" value="ACYL-COA SYNTHETASE FAMILY MEMBER 3"/>
    <property type="match status" value="1"/>
</dbReference>
<name>A0AAD5K252_9FUNG</name>
<comment type="caution">
    <text evidence="4">The sequence shown here is derived from an EMBL/GenBank/DDBJ whole genome shotgun (WGS) entry which is preliminary data.</text>
</comment>
<dbReference type="Pfam" id="PF23562">
    <property type="entry name" value="AMP-binding_C_3"/>
    <property type="match status" value="1"/>
</dbReference>
<reference evidence="4" key="1">
    <citation type="journal article" date="2022" name="IScience">
        <title>Evolution of zygomycete secretomes and the origins of terrestrial fungal ecologies.</title>
        <authorList>
            <person name="Chang Y."/>
            <person name="Wang Y."/>
            <person name="Mondo S."/>
            <person name="Ahrendt S."/>
            <person name="Andreopoulos W."/>
            <person name="Barry K."/>
            <person name="Beard J."/>
            <person name="Benny G.L."/>
            <person name="Blankenship S."/>
            <person name="Bonito G."/>
            <person name="Cuomo C."/>
            <person name="Desiro A."/>
            <person name="Gervers K.A."/>
            <person name="Hundley H."/>
            <person name="Kuo A."/>
            <person name="LaButti K."/>
            <person name="Lang B.F."/>
            <person name="Lipzen A."/>
            <person name="O'Donnell K."/>
            <person name="Pangilinan J."/>
            <person name="Reynolds N."/>
            <person name="Sandor L."/>
            <person name="Smith M.E."/>
            <person name="Tsang A."/>
            <person name="Grigoriev I.V."/>
            <person name="Stajich J.E."/>
            <person name="Spatafora J.W."/>
        </authorList>
    </citation>
    <scope>NUCLEOTIDE SEQUENCE</scope>
    <source>
        <strain evidence="4">RSA 2281</strain>
    </source>
</reference>
<dbReference type="GO" id="GO:0006631">
    <property type="term" value="P:fatty acid metabolic process"/>
    <property type="evidence" value="ECO:0007669"/>
    <property type="project" value="TreeGrafter"/>
</dbReference>
<feature type="region of interest" description="Disordered" evidence="2">
    <location>
        <begin position="178"/>
        <end position="203"/>
    </location>
</feature>
<accession>A0AAD5K252</accession>
<keyword evidence="5" id="KW-1185">Reference proteome</keyword>
<proteinExistence type="inferred from homology"/>
<organism evidence="4 5">
    <name type="scientific">Phascolomyces articulosus</name>
    <dbReference type="NCBI Taxonomy" id="60185"/>
    <lineage>
        <taxon>Eukaryota</taxon>
        <taxon>Fungi</taxon>
        <taxon>Fungi incertae sedis</taxon>
        <taxon>Mucoromycota</taxon>
        <taxon>Mucoromycotina</taxon>
        <taxon>Mucoromycetes</taxon>
        <taxon>Mucorales</taxon>
        <taxon>Lichtheimiaceae</taxon>
        <taxon>Phascolomyces</taxon>
    </lineage>
</organism>